<feature type="domain" description="Teneurin-like YD-shell" evidence="2">
    <location>
        <begin position="2"/>
        <end position="247"/>
    </location>
</feature>
<dbReference type="AlphaFoldDB" id="A0A5K8AJB7"/>
<evidence type="ECO:0000313" key="3">
    <source>
        <dbReference type="EMBL" id="BBO91764.1"/>
    </source>
</evidence>
<dbReference type="InterPro" id="IPR050708">
    <property type="entry name" value="T6SS_VgrG/RHS"/>
</dbReference>
<gene>
    <name evidence="3" type="ORF">DSCOOX_49440</name>
</gene>
<dbReference type="EMBL" id="AP021879">
    <property type="protein sequence ID" value="BBO91764.1"/>
    <property type="molecule type" value="Genomic_DNA"/>
</dbReference>
<dbReference type="PANTHER" id="PTHR32305">
    <property type="match status" value="1"/>
</dbReference>
<dbReference type="PANTHER" id="PTHR32305:SF15">
    <property type="entry name" value="PROTEIN RHSA-RELATED"/>
    <property type="match status" value="1"/>
</dbReference>
<dbReference type="NCBIfam" id="TIGR03696">
    <property type="entry name" value="Rhs_assc_core"/>
    <property type="match status" value="1"/>
</dbReference>
<dbReference type="Gene3D" id="2.180.10.10">
    <property type="entry name" value="RHS repeat-associated core"/>
    <property type="match status" value="1"/>
</dbReference>
<evidence type="ECO:0000256" key="1">
    <source>
        <dbReference type="ARBA" id="ARBA00022737"/>
    </source>
</evidence>
<protein>
    <recommendedName>
        <fullName evidence="2">Teneurin-like YD-shell domain-containing protein</fullName>
    </recommendedName>
</protein>
<dbReference type="PRINTS" id="PR00394">
    <property type="entry name" value="RHSPROTEIN"/>
</dbReference>
<dbReference type="Proteomes" id="UP000422108">
    <property type="component" value="Chromosome"/>
</dbReference>
<name>A0A5K8AJB7_9BACT</name>
<evidence type="ECO:0000313" key="4">
    <source>
        <dbReference type="Proteomes" id="UP000422108"/>
    </source>
</evidence>
<keyword evidence="4" id="KW-1185">Reference proteome</keyword>
<reference evidence="3 4" key="1">
    <citation type="submission" date="2019-11" db="EMBL/GenBank/DDBJ databases">
        <title>Comparative genomics of hydrocarbon-degrading Desulfosarcina strains.</title>
        <authorList>
            <person name="Watanabe M."/>
            <person name="Kojima H."/>
            <person name="Fukui M."/>
        </authorList>
    </citation>
    <scope>NUCLEOTIDE SEQUENCE [LARGE SCALE GENOMIC DNA]</scope>
    <source>
        <strain evidence="4">oXyS1</strain>
    </source>
</reference>
<dbReference type="InterPro" id="IPR056823">
    <property type="entry name" value="TEN-like_YD-shell"/>
</dbReference>
<accession>A0A5K8AJB7</accession>
<dbReference type="InterPro" id="IPR022385">
    <property type="entry name" value="Rhs_assc_core"/>
</dbReference>
<organism evidence="3 4">
    <name type="scientific">Desulfosarcina ovata subsp. ovata</name>
    <dbReference type="NCBI Taxonomy" id="2752305"/>
    <lineage>
        <taxon>Bacteria</taxon>
        <taxon>Pseudomonadati</taxon>
        <taxon>Thermodesulfobacteriota</taxon>
        <taxon>Desulfobacteria</taxon>
        <taxon>Desulfobacterales</taxon>
        <taxon>Desulfosarcinaceae</taxon>
        <taxon>Desulfosarcina</taxon>
    </lineage>
</organism>
<dbReference type="Pfam" id="PF25023">
    <property type="entry name" value="TEN_YD-shell"/>
    <property type="match status" value="1"/>
</dbReference>
<keyword evidence="1" id="KW-0677">Repeat</keyword>
<evidence type="ECO:0000259" key="2">
    <source>
        <dbReference type="Pfam" id="PF25023"/>
    </source>
</evidence>
<sequence length="374" mass="42181">MGNRLTAADTSTEWDYNENNELTGYDDVTFDYDLNGNMIEKNAGGVVTKFFYNLEDRLERVEDGSGNVIASYHYDPFGRRLWKDVAGTRTCFHYSDEGLVGEYEATGAVIKTYGWKPGSTWSTDPLFMKIGSAYYYYYHNDHLGTPQKMTSASGAVVWSATYSSFGEVSIDVGAVTNNLRFSGQYFDAESGLHYNCYRYYDPVSGRYMTPDPSHSIAGGNSRIYFMVPHLLKTPQELHNYHYTQNNSINYIDSSGLRTYRCRRPLAALRGSGERSGPDVPGNPLYHQYLCVERGGVVTCCGQTGQDDRFYGLGAPSNDDFNPENCELIGANRCIDNCLLQRFNNQRPNYGLVGPGTNCQEWSDNQFQECFDNCF</sequence>
<proteinExistence type="predicted"/>